<evidence type="ECO:0000256" key="2">
    <source>
        <dbReference type="SAM" id="SignalP"/>
    </source>
</evidence>
<protein>
    <submittedName>
        <fullName evidence="3">Protein tyrosine/serine phosphatase-like protein</fullName>
    </submittedName>
</protein>
<dbReference type="RefSeq" id="WP_009680460.1">
    <property type="nucleotide sequence ID" value="NZ_AEUD01000015.1"/>
</dbReference>
<name>F1YMW8_9ACTN</name>
<sequence length="274" mass="28557">MRHLSSRRRVAVIALSTALLSPLAVAPALAAPASAAPATASPALSSTVITPGREIGLAGTTNTRTLEGYRGAAGKQVNGLVLRSDNLSKLTASDVAKLQGRGLATIVDLRTDIERTLQPNKAVPGARQVTTDVLGKVSPLTLVDVSSAYPAFVTDANARTQIRKALLEIKTTAASGKTTLFHCSAGKDRTGWTAATLLTILGVDRATIDADYLASNHYRNASPNDPFNGVNISMLNSAFAAANRVYGSMDGYLTKGLGLTQADISSLRTSLLQN</sequence>
<keyword evidence="2" id="KW-0732">Signal</keyword>
<dbReference type="GO" id="GO:0004721">
    <property type="term" value="F:phosphoprotein phosphatase activity"/>
    <property type="evidence" value="ECO:0007669"/>
    <property type="project" value="InterPro"/>
</dbReference>
<dbReference type="Pfam" id="PF13350">
    <property type="entry name" value="Y_phosphatase3"/>
    <property type="match status" value="1"/>
</dbReference>
<proteinExistence type="inferred from homology"/>
<reference evidence="3 4" key="1">
    <citation type="journal article" date="2011" name="J. Bacteriol.">
        <title>Draft Genome Sequence of Gordonia neofelifaecis NRRL B-59395, a Cholesterol-Degrading Actinomycete.</title>
        <authorList>
            <person name="Ge F."/>
            <person name="Li W."/>
            <person name="Chen G."/>
            <person name="Liu Y."/>
            <person name="Zhang G."/>
            <person name="Yong B."/>
            <person name="Wang Q."/>
            <person name="Wang N."/>
            <person name="Huang Z."/>
            <person name="Li W."/>
            <person name="Wang J."/>
            <person name="Wu C."/>
            <person name="Xie Q."/>
            <person name="Liu G."/>
        </authorList>
    </citation>
    <scope>NUCLEOTIDE SEQUENCE [LARGE SCALE GENOMIC DNA]</scope>
    <source>
        <strain evidence="3 4">NRRL B-59395</strain>
    </source>
</reference>
<dbReference type="PROSITE" id="PS00383">
    <property type="entry name" value="TYR_PHOSPHATASE_1"/>
    <property type="match status" value="1"/>
</dbReference>
<keyword evidence="4" id="KW-1185">Reference proteome</keyword>
<comment type="caution">
    <text evidence="3">The sequence shown here is derived from an EMBL/GenBank/DDBJ whole genome shotgun (WGS) entry which is preliminary data.</text>
</comment>
<evidence type="ECO:0000313" key="4">
    <source>
        <dbReference type="Proteomes" id="UP000035065"/>
    </source>
</evidence>
<dbReference type="Proteomes" id="UP000035065">
    <property type="component" value="Unassembled WGS sequence"/>
</dbReference>
<gene>
    <name evidence="3" type="ORF">SCNU_16319</name>
</gene>
<dbReference type="SUPFAM" id="SSF52799">
    <property type="entry name" value="(Phosphotyrosine protein) phosphatases II"/>
    <property type="match status" value="1"/>
</dbReference>
<dbReference type="InterPro" id="IPR016130">
    <property type="entry name" value="Tyr_Pase_AS"/>
</dbReference>
<dbReference type="PANTHER" id="PTHR31126">
    <property type="entry name" value="TYROSINE-PROTEIN PHOSPHATASE"/>
    <property type="match status" value="1"/>
</dbReference>
<organism evidence="3 4">
    <name type="scientific">Gordonia neofelifaecis NRRL B-59395</name>
    <dbReference type="NCBI Taxonomy" id="644548"/>
    <lineage>
        <taxon>Bacteria</taxon>
        <taxon>Bacillati</taxon>
        <taxon>Actinomycetota</taxon>
        <taxon>Actinomycetes</taxon>
        <taxon>Mycobacteriales</taxon>
        <taxon>Gordoniaceae</taxon>
        <taxon>Gordonia</taxon>
    </lineage>
</organism>
<dbReference type="AlphaFoldDB" id="F1YMW8"/>
<evidence type="ECO:0000313" key="3">
    <source>
        <dbReference type="EMBL" id="EGD54053.1"/>
    </source>
</evidence>
<dbReference type="STRING" id="644548.SCNU_16319"/>
<evidence type="ECO:0000256" key="1">
    <source>
        <dbReference type="ARBA" id="ARBA00009580"/>
    </source>
</evidence>
<dbReference type="EMBL" id="AEUD01000015">
    <property type="protein sequence ID" value="EGD54053.1"/>
    <property type="molecule type" value="Genomic_DNA"/>
</dbReference>
<dbReference type="PANTHER" id="PTHR31126:SF1">
    <property type="entry name" value="TYROSINE SPECIFIC PROTEIN PHOSPHATASES DOMAIN-CONTAINING PROTEIN"/>
    <property type="match status" value="1"/>
</dbReference>
<dbReference type="Gene3D" id="3.90.190.10">
    <property type="entry name" value="Protein tyrosine phosphatase superfamily"/>
    <property type="match status" value="1"/>
</dbReference>
<dbReference type="OrthoDB" id="1188001at2"/>
<feature type="chain" id="PRO_5003272072" evidence="2">
    <location>
        <begin position="31"/>
        <end position="274"/>
    </location>
</feature>
<dbReference type="eggNOG" id="COG2365">
    <property type="taxonomic scope" value="Bacteria"/>
</dbReference>
<feature type="signal peptide" evidence="2">
    <location>
        <begin position="1"/>
        <end position="30"/>
    </location>
</feature>
<accession>F1YMW8</accession>
<dbReference type="InterPro" id="IPR026893">
    <property type="entry name" value="Tyr/Ser_Pase_IphP-type"/>
</dbReference>
<comment type="similarity">
    <text evidence="1">Belongs to the protein-tyrosine phosphatase family.</text>
</comment>
<dbReference type="InterPro" id="IPR029021">
    <property type="entry name" value="Prot-tyrosine_phosphatase-like"/>
</dbReference>